<gene>
    <name evidence="2" type="ORF">BN12_60046</name>
</gene>
<dbReference type="Pfam" id="PF08666">
    <property type="entry name" value="SAF"/>
    <property type="match status" value="1"/>
</dbReference>
<accession>A0A077M716</accession>
<dbReference type="CDD" id="cd11614">
    <property type="entry name" value="SAF_CpaB_FlgA_like"/>
    <property type="match status" value="1"/>
</dbReference>
<proteinExistence type="predicted"/>
<evidence type="ECO:0000259" key="1">
    <source>
        <dbReference type="SMART" id="SM00858"/>
    </source>
</evidence>
<protein>
    <submittedName>
        <fullName evidence="2">SAF domain</fullName>
    </submittedName>
</protein>
<dbReference type="SMART" id="SM00858">
    <property type="entry name" value="SAF"/>
    <property type="match status" value="1"/>
</dbReference>
<dbReference type="Gene3D" id="3.90.1210.10">
    <property type="entry name" value="Antifreeze-like/N-acetylneuraminic acid synthase C-terminal domain"/>
    <property type="match status" value="1"/>
</dbReference>
<comment type="caution">
    <text evidence="2">The sequence shown here is derived from an EMBL/GenBank/DDBJ whole genome shotgun (WGS) entry which is preliminary data.</text>
</comment>
<dbReference type="AlphaFoldDB" id="A0A077M716"/>
<reference evidence="2 3" key="1">
    <citation type="journal article" date="2013" name="ISME J.">
        <title>A metabolic model for members of the genus Tetrasphaera involved in enhanced biological phosphorus removal.</title>
        <authorList>
            <person name="Kristiansen R."/>
            <person name="Nguyen H.T.T."/>
            <person name="Saunders A.M."/>
            <person name="Nielsen J.L."/>
            <person name="Wimmer R."/>
            <person name="Le V.Q."/>
            <person name="McIlroy S.J."/>
            <person name="Petrovski S."/>
            <person name="Seviour R.J."/>
            <person name="Calteau A."/>
            <person name="Nielsen K.L."/>
            <person name="Nielsen P.H."/>
        </authorList>
    </citation>
    <scope>NUCLEOTIDE SEQUENCE [LARGE SCALE GENOMIC DNA]</scope>
    <source>
        <strain evidence="2 3">T1-X7</strain>
    </source>
</reference>
<dbReference type="InterPro" id="IPR013974">
    <property type="entry name" value="SAF"/>
</dbReference>
<evidence type="ECO:0000313" key="3">
    <source>
        <dbReference type="Proteomes" id="UP000035721"/>
    </source>
</evidence>
<dbReference type="Proteomes" id="UP000035721">
    <property type="component" value="Unassembled WGS sequence"/>
</dbReference>
<dbReference type="OrthoDB" id="4870362at2"/>
<feature type="domain" description="SAF" evidence="1">
    <location>
        <begin position="12"/>
        <end position="74"/>
    </location>
</feature>
<dbReference type="EMBL" id="CAJB01000392">
    <property type="protein sequence ID" value="CCH79840.1"/>
    <property type="molecule type" value="Genomic_DNA"/>
</dbReference>
<name>A0A077M716_9MICO</name>
<sequence length="174" mass="17180">MRVLAPPAPASRTVVVAAHDVPAGATLAPGDLETRRYASSLVPDSTDLTVPALAGRVAAGPLRAGEIVTESRLVGPSLLDGLPAGTVAVQVSTSTLESVVRPGRRVDAYVVGNAQPAASAALVLAVLPGGEASAFGEARHTTVVLAVPEGSVGRLVPVAGSGSPASAEVSLAVR</sequence>
<organism evidence="2 3">
    <name type="scientific">Nostocoides japonicum T1-X7</name>
    <dbReference type="NCBI Taxonomy" id="1194083"/>
    <lineage>
        <taxon>Bacteria</taxon>
        <taxon>Bacillati</taxon>
        <taxon>Actinomycetota</taxon>
        <taxon>Actinomycetes</taxon>
        <taxon>Micrococcales</taxon>
        <taxon>Intrasporangiaceae</taxon>
        <taxon>Nostocoides</taxon>
    </lineage>
</organism>
<dbReference type="STRING" id="1194083.BN12_60046"/>
<keyword evidence="3" id="KW-1185">Reference proteome</keyword>
<evidence type="ECO:0000313" key="2">
    <source>
        <dbReference type="EMBL" id="CCH79840.1"/>
    </source>
</evidence>